<gene>
    <name evidence="7" type="ORF">LRC61</name>
</gene>
<evidence type="ECO:0000256" key="2">
    <source>
        <dbReference type="ARBA" id="ARBA00022723"/>
    </source>
</evidence>
<dbReference type="GO" id="GO:0008237">
    <property type="term" value="F:metallopeptidase activity"/>
    <property type="evidence" value="ECO:0007669"/>
    <property type="project" value="UniProtKB-KW"/>
</dbReference>
<dbReference type="SUPFAM" id="SSF102712">
    <property type="entry name" value="JAB1/MPN domain"/>
    <property type="match status" value="1"/>
</dbReference>
<dbReference type="AlphaFoldDB" id="Q0W934"/>
<organism evidence="7 8">
    <name type="scientific">Methanocella arvoryzae (strain DSM 22066 / NBRC 105507 / MRE50)</name>
    <dbReference type="NCBI Taxonomy" id="351160"/>
    <lineage>
        <taxon>Archaea</taxon>
        <taxon>Methanobacteriati</taxon>
        <taxon>Methanobacteriota</taxon>
        <taxon>Stenosarchaea group</taxon>
        <taxon>Methanomicrobia</taxon>
        <taxon>Methanocellales</taxon>
        <taxon>Methanocellaceae</taxon>
        <taxon>Methanocella</taxon>
    </lineage>
</organism>
<keyword evidence="3" id="KW-0378">Hydrolase</keyword>
<dbReference type="GeneID" id="5143899"/>
<name>Q0W934_METAR</name>
<keyword evidence="1 7" id="KW-0645">Protease</keyword>
<reference evidence="7 8" key="1">
    <citation type="journal article" date="2006" name="Science">
        <title>Genome of rice cluster I archaea -- the key methane producers in the rice rhizosphere.</title>
        <authorList>
            <person name="Erkel C."/>
            <person name="Kube M."/>
            <person name="Reinhardt R."/>
            <person name="Liesack W."/>
        </authorList>
    </citation>
    <scope>NUCLEOTIDE SEQUENCE [LARGE SCALE GENOMIC DNA]</scope>
    <source>
        <strain evidence="8">DSM 22066 / NBRC 105507 / MRE50</strain>
    </source>
</reference>
<keyword evidence="5" id="KW-0482">Metalloprotease</keyword>
<dbReference type="Proteomes" id="UP000000663">
    <property type="component" value="Chromosome"/>
</dbReference>
<keyword evidence="2" id="KW-0479">Metal-binding</keyword>
<proteinExistence type="predicted"/>
<evidence type="ECO:0000256" key="5">
    <source>
        <dbReference type="ARBA" id="ARBA00023049"/>
    </source>
</evidence>
<keyword evidence="4" id="KW-0862">Zinc</keyword>
<dbReference type="GO" id="GO:0046872">
    <property type="term" value="F:metal ion binding"/>
    <property type="evidence" value="ECO:0007669"/>
    <property type="project" value="UniProtKB-KW"/>
</dbReference>
<keyword evidence="8" id="KW-1185">Reference proteome</keyword>
<feature type="domain" description="JAB" evidence="6">
    <location>
        <begin position="15"/>
        <end position="116"/>
    </location>
</feature>
<protein>
    <submittedName>
        <fullName evidence="7">Predicted protease (Mov34 family)</fullName>
    </submittedName>
</protein>
<dbReference type="eggNOG" id="arCOG01139">
    <property type="taxonomic scope" value="Archaea"/>
</dbReference>
<dbReference type="EMBL" id="AM114193">
    <property type="protein sequence ID" value="CAJ35092.1"/>
    <property type="molecule type" value="Genomic_DNA"/>
</dbReference>
<evidence type="ECO:0000256" key="4">
    <source>
        <dbReference type="ARBA" id="ARBA00022833"/>
    </source>
</evidence>
<dbReference type="OrthoDB" id="4612at2157"/>
<dbReference type="Pfam" id="PF14464">
    <property type="entry name" value="Prok-JAB"/>
    <property type="match status" value="1"/>
</dbReference>
<evidence type="ECO:0000256" key="1">
    <source>
        <dbReference type="ARBA" id="ARBA00022670"/>
    </source>
</evidence>
<dbReference type="STRING" id="351160.LRC61"/>
<sequence length="136" mass="14934">MITVAGNNGVKGISRDLLKLIMEASKSTHPHEFAALLRAEKGVINEILLVPGTASDEDSAIMMFHMMPIDRSIVGSVHSHPVHDLRYSDADIHMFGSKGTYNIIVAYPYMENDWVCYNPRGERVAIPVVDEPAGGN</sequence>
<evidence type="ECO:0000313" key="7">
    <source>
        <dbReference type="EMBL" id="CAJ35092.1"/>
    </source>
</evidence>
<evidence type="ECO:0000259" key="6">
    <source>
        <dbReference type="Pfam" id="PF14464"/>
    </source>
</evidence>
<dbReference type="InterPro" id="IPR028090">
    <property type="entry name" value="JAB_dom_prok"/>
</dbReference>
<evidence type="ECO:0000313" key="8">
    <source>
        <dbReference type="Proteomes" id="UP000000663"/>
    </source>
</evidence>
<dbReference type="CDD" id="cd08072">
    <property type="entry name" value="MPN_archaeal"/>
    <property type="match status" value="1"/>
</dbReference>
<evidence type="ECO:0000256" key="3">
    <source>
        <dbReference type="ARBA" id="ARBA00022801"/>
    </source>
</evidence>
<dbReference type="KEGG" id="rci:LRC61"/>
<dbReference type="RefSeq" id="WP_012037393.1">
    <property type="nucleotide sequence ID" value="NC_009464.1"/>
</dbReference>
<accession>Q0W934</accession>
<dbReference type="Gene3D" id="3.40.140.10">
    <property type="entry name" value="Cytidine Deaminase, domain 2"/>
    <property type="match status" value="1"/>
</dbReference>
<dbReference type="GO" id="GO:0006508">
    <property type="term" value="P:proteolysis"/>
    <property type="evidence" value="ECO:0007669"/>
    <property type="project" value="UniProtKB-KW"/>
</dbReference>